<evidence type="ECO:0000313" key="1">
    <source>
        <dbReference type="EMBL" id="GAU98954.1"/>
    </source>
</evidence>
<reference evidence="1 2" key="1">
    <citation type="journal article" date="2016" name="Nat. Commun.">
        <title>Extremotolerant tardigrade genome and improved radiotolerance of human cultured cells by tardigrade-unique protein.</title>
        <authorList>
            <person name="Hashimoto T."/>
            <person name="Horikawa D.D."/>
            <person name="Saito Y."/>
            <person name="Kuwahara H."/>
            <person name="Kozuka-Hata H."/>
            <person name="Shin-I T."/>
            <person name="Minakuchi Y."/>
            <person name="Ohishi K."/>
            <person name="Motoyama A."/>
            <person name="Aizu T."/>
            <person name="Enomoto A."/>
            <person name="Kondo K."/>
            <person name="Tanaka S."/>
            <person name="Hara Y."/>
            <person name="Koshikawa S."/>
            <person name="Sagara H."/>
            <person name="Miura T."/>
            <person name="Yokobori S."/>
            <person name="Miyagawa K."/>
            <person name="Suzuki Y."/>
            <person name="Kubo T."/>
            <person name="Oyama M."/>
            <person name="Kohara Y."/>
            <person name="Fujiyama A."/>
            <person name="Arakawa K."/>
            <person name="Katayama T."/>
            <person name="Toyoda A."/>
            <person name="Kunieda T."/>
        </authorList>
    </citation>
    <scope>NUCLEOTIDE SEQUENCE [LARGE SCALE GENOMIC DNA]</scope>
    <source>
        <strain evidence="1 2">YOKOZUNA-1</strain>
    </source>
</reference>
<sequence length="103" mass="11835">MKKNPAKRSDPHDDAGVIQKQEVNPGAFGMVGESIQSNIEGDTPQTTRMSMEEKLDEIYMAVVETLMVLHARAQAVWVLHYERPSSMRVSRRLPKLTRWWVKL</sequence>
<dbReference type="AlphaFoldDB" id="A0A1D1VBE5"/>
<name>A0A1D1VBE5_RAMVA</name>
<accession>A0A1D1VBE5</accession>
<protein>
    <submittedName>
        <fullName evidence="1">Uncharacterized protein</fullName>
    </submittedName>
</protein>
<gene>
    <name evidence="1" type="primary">RvY_10024-1</name>
    <name evidence="1" type="synonym">RvY_10024.1</name>
    <name evidence="1" type="ORF">RvY_10024</name>
</gene>
<comment type="caution">
    <text evidence="1">The sequence shown here is derived from an EMBL/GenBank/DDBJ whole genome shotgun (WGS) entry which is preliminary data.</text>
</comment>
<proteinExistence type="predicted"/>
<evidence type="ECO:0000313" key="2">
    <source>
        <dbReference type="Proteomes" id="UP000186922"/>
    </source>
</evidence>
<dbReference type="EMBL" id="BDGG01000005">
    <property type="protein sequence ID" value="GAU98954.1"/>
    <property type="molecule type" value="Genomic_DNA"/>
</dbReference>
<organism evidence="1 2">
    <name type="scientific">Ramazzottius varieornatus</name>
    <name type="common">Water bear</name>
    <name type="synonym">Tardigrade</name>
    <dbReference type="NCBI Taxonomy" id="947166"/>
    <lineage>
        <taxon>Eukaryota</taxon>
        <taxon>Metazoa</taxon>
        <taxon>Ecdysozoa</taxon>
        <taxon>Tardigrada</taxon>
        <taxon>Eutardigrada</taxon>
        <taxon>Parachela</taxon>
        <taxon>Hypsibioidea</taxon>
        <taxon>Ramazzottiidae</taxon>
        <taxon>Ramazzottius</taxon>
    </lineage>
</organism>
<keyword evidence="2" id="KW-1185">Reference proteome</keyword>
<dbReference type="Proteomes" id="UP000186922">
    <property type="component" value="Unassembled WGS sequence"/>
</dbReference>